<feature type="region of interest" description="Disordered" evidence="1">
    <location>
        <begin position="1"/>
        <end position="63"/>
    </location>
</feature>
<comment type="caution">
    <text evidence="5">The sequence shown here is derived from an EMBL/GenBank/DDBJ whole genome shotgun (WGS) entry which is preliminary data.</text>
</comment>
<feature type="region of interest" description="Disordered" evidence="1">
    <location>
        <begin position="671"/>
        <end position="710"/>
    </location>
</feature>
<dbReference type="CDD" id="cd00201">
    <property type="entry name" value="WW"/>
    <property type="match status" value="1"/>
</dbReference>
<dbReference type="InterPro" id="IPR022035">
    <property type="entry name" value="PCIF1_WW"/>
</dbReference>
<feature type="transmembrane region" description="Helical" evidence="2">
    <location>
        <begin position="908"/>
        <end position="926"/>
    </location>
</feature>
<dbReference type="PANTHER" id="PTHR21727:SF0">
    <property type="entry name" value="MRNA (2'-O-METHYLADENOSINE-N(6)-)-METHYLTRANSFERASE"/>
    <property type="match status" value="1"/>
</dbReference>
<reference evidence="5" key="2">
    <citation type="journal article" date="2021" name="World Allergy Organ. J.">
        <title>Chromosome-level assembly of Dermatophagoides farinae genome and transcriptome reveals two novel allergens Der f 37 and Der f 39.</title>
        <authorList>
            <person name="Chen J."/>
            <person name="Cai Z."/>
            <person name="Fan D."/>
            <person name="Hu J."/>
            <person name="Hou Y."/>
            <person name="He Y."/>
            <person name="Zhang Z."/>
            <person name="Zhao Z."/>
            <person name="Gao P."/>
            <person name="Hu W."/>
            <person name="Sun J."/>
            <person name="Li J."/>
            <person name="Ji K."/>
        </authorList>
    </citation>
    <scope>NUCLEOTIDE SEQUENCE</scope>
    <source>
        <strain evidence="5">JKM2019</strain>
    </source>
</reference>
<keyword evidence="2" id="KW-0472">Membrane</keyword>
<dbReference type="Pfam" id="PF00041">
    <property type="entry name" value="fn3"/>
    <property type="match status" value="1"/>
</dbReference>
<dbReference type="GO" id="GO:0099122">
    <property type="term" value="F:RNA polymerase II C-terminal domain binding"/>
    <property type="evidence" value="ECO:0007669"/>
    <property type="project" value="InterPro"/>
</dbReference>
<dbReference type="SUPFAM" id="SSF51045">
    <property type="entry name" value="WW domain"/>
    <property type="match status" value="1"/>
</dbReference>
<dbReference type="AlphaFoldDB" id="A0A9D4SI29"/>
<dbReference type="InterPro" id="IPR036020">
    <property type="entry name" value="WW_dom_sf"/>
</dbReference>
<dbReference type="Pfam" id="PF12237">
    <property type="entry name" value="PCIF1_WW"/>
    <property type="match status" value="1"/>
</dbReference>
<dbReference type="PROSITE" id="PS50020">
    <property type="entry name" value="WW_DOMAIN_2"/>
    <property type="match status" value="1"/>
</dbReference>
<dbReference type="Gene3D" id="2.60.40.10">
    <property type="entry name" value="Immunoglobulins"/>
    <property type="match status" value="1"/>
</dbReference>
<reference evidence="5" key="1">
    <citation type="submission" date="2020-06" db="EMBL/GenBank/DDBJ databases">
        <authorList>
            <person name="Ji K."/>
            <person name="Li J."/>
        </authorList>
    </citation>
    <scope>NUCLEOTIDE SEQUENCE</scope>
    <source>
        <strain evidence="5">JKM2019</strain>
        <tissue evidence="5">Whole body</tissue>
    </source>
</reference>
<feature type="compositionally biased region" description="Polar residues" evidence="1">
    <location>
        <begin position="1"/>
        <end position="13"/>
    </location>
</feature>
<evidence type="ECO:0000313" key="5">
    <source>
        <dbReference type="EMBL" id="KAH7642308.1"/>
    </source>
</evidence>
<feature type="compositionally biased region" description="Low complexity" evidence="1">
    <location>
        <begin position="678"/>
        <end position="698"/>
    </location>
</feature>
<dbReference type="InterPro" id="IPR013783">
    <property type="entry name" value="Ig-like_fold"/>
</dbReference>
<dbReference type="SMART" id="SM00456">
    <property type="entry name" value="WW"/>
    <property type="match status" value="1"/>
</dbReference>
<dbReference type="SUPFAM" id="SSF49265">
    <property type="entry name" value="Fibronectin type III"/>
    <property type="match status" value="1"/>
</dbReference>
<dbReference type="Pfam" id="PF00397">
    <property type="entry name" value="WW"/>
    <property type="match status" value="1"/>
</dbReference>
<dbReference type="GO" id="GO:0005634">
    <property type="term" value="C:nucleus"/>
    <property type="evidence" value="ECO:0007669"/>
    <property type="project" value="TreeGrafter"/>
</dbReference>
<dbReference type="GO" id="GO:0016422">
    <property type="term" value="F:mRNA (2'-O-methyladenosine-N6-)-methyltransferase activity"/>
    <property type="evidence" value="ECO:0007669"/>
    <property type="project" value="InterPro"/>
</dbReference>
<dbReference type="PANTHER" id="PTHR21727">
    <property type="entry name" value="PHOSPHORYLATED CTD INTERACTING FACTOR 1"/>
    <property type="match status" value="1"/>
</dbReference>
<dbReference type="InterPro" id="IPR036116">
    <property type="entry name" value="FN3_sf"/>
</dbReference>
<gene>
    <name evidence="5" type="ORF">HUG17_5353</name>
</gene>
<dbReference type="Pfam" id="PF16066">
    <property type="entry name" value="DUF4808"/>
    <property type="match status" value="1"/>
</dbReference>
<organism evidence="5">
    <name type="scientific">Dermatophagoides farinae</name>
    <name type="common">American house dust mite</name>
    <dbReference type="NCBI Taxonomy" id="6954"/>
    <lineage>
        <taxon>Eukaryota</taxon>
        <taxon>Metazoa</taxon>
        <taxon>Ecdysozoa</taxon>
        <taxon>Arthropoda</taxon>
        <taxon>Chelicerata</taxon>
        <taxon>Arachnida</taxon>
        <taxon>Acari</taxon>
        <taxon>Acariformes</taxon>
        <taxon>Sarcoptiformes</taxon>
        <taxon>Astigmata</taxon>
        <taxon>Psoroptidia</taxon>
        <taxon>Analgoidea</taxon>
        <taxon>Pyroglyphidae</taxon>
        <taxon>Dermatophagoidinae</taxon>
        <taxon>Dermatophagoides</taxon>
    </lineage>
</organism>
<evidence type="ECO:0000256" key="1">
    <source>
        <dbReference type="SAM" id="MobiDB-lite"/>
    </source>
</evidence>
<sequence>MANEINSGPTSLANIPVSPTTPTGPVPPTPQLHHHGHQSLLSPPQNQNNASAAATLANDPSHDLPNELLHQGWRKVWSKREGRFYFYNKNTNQSIWEMPKLSNIYDPMTDPLGIQSANNPPISQFQPPIHSDHLAPPIYQTLNPAFTPFAQYKNDVMSNDKKTMIGPFDFEIEPNCYIWEGSFFYYFHPHPDIELARYNCVHKLRQQYWELCRTRQTIDPPKDSFTKWILERKIIDKGCDPILPSDCINELSNSLYREIMSDIPIKLVRPKFSGEARKQLSKYAEAAKKIIEAHPVSGQSRKIVKWNVEDAFDWIRKTLNATFEDYIERLEHLKRQCQPHIVGAAKSSVEAICLKIYHVSAEYARRIREMNLELAKKEDLREFSMRMNNKKIACYSAYLMYPCPKLPPTLMITEKESVILRCGKNAEILRLNTNYLQKLEMLYYFNCRDDRKFNYFLTRVWCLLKRYQSFYDKNEGLPSQNSLALSVFGALNKHFGVTFECFASPLNCYFRQYCSIFPDTDGYFGSRGSILNFYPISGSFQANPPDSEDLINATITHFEKLLENSMEPLSFIIFIQEKPEISEKIISRLESNKFKRMHLTVQASEHEYRHGFQHVSNQNEIHVKSLYNTIVYFLQNDAGFLKWGPTPERVEELVESFKLDRDKELSIVSPSFTSTNINPTQQQQQQQQNPQQTQQQPPMALQPKSETEIRPNVPIATTMMTTSTTNLSYDLGEFSNWYDHYNYHSSRRLNMNHTSTQILPSKNITDDDDNVDKKIIVLPRPVNMSVVLIQWYPPEVRIHWSYDRRALKNCHLQSFQIIYHPSRSRYRVIQEVPPFFSNLTLDRLQPGTEYSLRINAVSETGQTNQSRLVQFVSPDNETRRSHRKFINRPIHTYPDEMTDGMMVREDEVVIVVIVIAAWIGCIFIFFNKWGKIRMLEPYQPQYKESFPNSIHSLHPKTSRMNTCTSVPPNMISLESRGSLIPERDIMFHHNRMIESGQLYQCASGTTYHHPAYRPRLNSVFVGNPYHRNSLYPEPNMPRKVKSAEDLKSLVVQVNNNVPSTSTSVL</sequence>
<dbReference type="InterPro" id="IPR001202">
    <property type="entry name" value="WW_dom"/>
</dbReference>
<keyword evidence="2" id="KW-0812">Transmembrane</keyword>
<feature type="domain" description="Fibronectin type-III" evidence="4">
    <location>
        <begin position="780"/>
        <end position="876"/>
    </location>
</feature>
<evidence type="ECO:0000259" key="3">
    <source>
        <dbReference type="PROSITE" id="PS50020"/>
    </source>
</evidence>
<dbReference type="Proteomes" id="UP000828236">
    <property type="component" value="Unassembled WGS sequence"/>
</dbReference>
<accession>A0A9D4SI29</accession>
<dbReference type="Gene3D" id="2.20.70.10">
    <property type="match status" value="1"/>
</dbReference>
<keyword evidence="2" id="KW-1133">Transmembrane helix</keyword>
<dbReference type="FunFam" id="2.20.70.10:FF:000036">
    <property type="entry name" value="Phosphorylated CTD-interacting factor 1"/>
    <property type="match status" value="1"/>
</dbReference>
<feature type="compositionally biased region" description="Low complexity" evidence="1">
    <location>
        <begin position="38"/>
        <end position="54"/>
    </location>
</feature>
<name>A0A9D4SI29_DERFA</name>
<protein>
    <submittedName>
        <fullName evidence="5">Phosphorylated ctd-interacting factor-like protein</fullName>
    </submittedName>
</protein>
<evidence type="ECO:0000256" key="2">
    <source>
        <dbReference type="SAM" id="Phobius"/>
    </source>
</evidence>
<dbReference type="EMBL" id="SDOV01000004">
    <property type="protein sequence ID" value="KAH7642308.1"/>
    <property type="molecule type" value="Genomic_DNA"/>
</dbReference>
<dbReference type="CDD" id="cd00063">
    <property type="entry name" value="FN3"/>
    <property type="match status" value="1"/>
</dbReference>
<dbReference type="InterPro" id="IPR039881">
    <property type="entry name" value="PCIF1-like"/>
</dbReference>
<dbReference type="InterPro" id="IPR003961">
    <property type="entry name" value="FN3_dom"/>
</dbReference>
<dbReference type="PROSITE" id="PS50853">
    <property type="entry name" value="FN3"/>
    <property type="match status" value="1"/>
</dbReference>
<dbReference type="InterPro" id="IPR032073">
    <property type="entry name" value="FNDC5_C"/>
</dbReference>
<proteinExistence type="predicted"/>
<evidence type="ECO:0000259" key="4">
    <source>
        <dbReference type="PROSITE" id="PS50853"/>
    </source>
</evidence>
<feature type="domain" description="WW" evidence="3">
    <location>
        <begin position="67"/>
        <end position="101"/>
    </location>
</feature>